<accession>A0A165PMU3</accession>
<gene>
    <name evidence="2" type="ORF">NEOLEDRAFT_1172060</name>
</gene>
<evidence type="ECO:0000313" key="2">
    <source>
        <dbReference type="EMBL" id="KZT21264.1"/>
    </source>
</evidence>
<name>A0A165PMU3_9AGAM</name>
<sequence>MVFNTPASKASRNRTNTWPLFSFQSSYNELVAASPLVSSPLPSLHFDDTTVRPITMPKTRLACEEHVEYQSSTETPPRPPCTAPSTPELPLEPATPNPELANEWREHVAPEVLNALYEVQARFKDKMIRLSAINASNATIESLPKVASLEIVTDYVELAGHMEKGLTFQHASMDSDPFIFDRYLDPSEVG</sequence>
<dbReference type="Proteomes" id="UP000076761">
    <property type="component" value="Unassembled WGS sequence"/>
</dbReference>
<evidence type="ECO:0000256" key="1">
    <source>
        <dbReference type="SAM" id="MobiDB-lite"/>
    </source>
</evidence>
<dbReference type="AlphaFoldDB" id="A0A165PMU3"/>
<evidence type="ECO:0000313" key="3">
    <source>
        <dbReference type="Proteomes" id="UP000076761"/>
    </source>
</evidence>
<dbReference type="EMBL" id="KV425609">
    <property type="protein sequence ID" value="KZT21264.1"/>
    <property type="molecule type" value="Genomic_DNA"/>
</dbReference>
<proteinExistence type="predicted"/>
<keyword evidence="3" id="KW-1185">Reference proteome</keyword>
<organism evidence="2 3">
    <name type="scientific">Neolentinus lepideus HHB14362 ss-1</name>
    <dbReference type="NCBI Taxonomy" id="1314782"/>
    <lineage>
        <taxon>Eukaryota</taxon>
        <taxon>Fungi</taxon>
        <taxon>Dikarya</taxon>
        <taxon>Basidiomycota</taxon>
        <taxon>Agaricomycotina</taxon>
        <taxon>Agaricomycetes</taxon>
        <taxon>Gloeophyllales</taxon>
        <taxon>Gloeophyllaceae</taxon>
        <taxon>Neolentinus</taxon>
    </lineage>
</organism>
<feature type="region of interest" description="Disordered" evidence="1">
    <location>
        <begin position="66"/>
        <end position="94"/>
    </location>
</feature>
<reference evidence="2 3" key="1">
    <citation type="journal article" date="2016" name="Mol. Biol. Evol.">
        <title>Comparative Genomics of Early-Diverging Mushroom-Forming Fungi Provides Insights into the Origins of Lignocellulose Decay Capabilities.</title>
        <authorList>
            <person name="Nagy L.G."/>
            <person name="Riley R."/>
            <person name="Tritt A."/>
            <person name="Adam C."/>
            <person name="Daum C."/>
            <person name="Floudas D."/>
            <person name="Sun H."/>
            <person name="Yadav J.S."/>
            <person name="Pangilinan J."/>
            <person name="Larsson K.H."/>
            <person name="Matsuura K."/>
            <person name="Barry K."/>
            <person name="Labutti K."/>
            <person name="Kuo R."/>
            <person name="Ohm R.A."/>
            <person name="Bhattacharya S.S."/>
            <person name="Shirouzu T."/>
            <person name="Yoshinaga Y."/>
            <person name="Martin F.M."/>
            <person name="Grigoriev I.V."/>
            <person name="Hibbett D.S."/>
        </authorList>
    </citation>
    <scope>NUCLEOTIDE SEQUENCE [LARGE SCALE GENOMIC DNA]</scope>
    <source>
        <strain evidence="2 3">HHB14362 ss-1</strain>
    </source>
</reference>
<protein>
    <submittedName>
        <fullName evidence="2">Uncharacterized protein</fullName>
    </submittedName>
</protein>
<dbReference type="InParanoid" id="A0A165PMU3"/>